<reference evidence="2 3" key="1">
    <citation type="submission" date="2018-05" db="EMBL/GenBank/DDBJ databases">
        <title>Streptomyces venezuelae.</title>
        <authorList>
            <person name="Kim W."/>
            <person name="Lee N."/>
            <person name="Cho B.-K."/>
        </authorList>
    </citation>
    <scope>NUCLEOTIDE SEQUENCE [LARGE SCALE GENOMIC DNA]</scope>
    <source>
        <strain evidence="2 3">ATCC 14584</strain>
    </source>
</reference>
<name>A0A5P2C753_STRVZ</name>
<dbReference type="Proteomes" id="UP000322927">
    <property type="component" value="Chromosome"/>
</dbReference>
<gene>
    <name evidence="2" type="ORF">DEJ48_38675</name>
</gene>
<protein>
    <submittedName>
        <fullName evidence="2">Uncharacterized protein</fullName>
    </submittedName>
</protein>
<evidence type="ECO:0000313" key="3">
    <source>
        <dbReference type="Proteomes" id="UP000322927"/>
    </source>
</evidence>
<evidence type="ECO:0000256" key="1">
    <source>
        <dbReference type="SAM" id="MobiDB-lite"/>
    </source>
</evidence>
<evidence type="ECO:0000313" key="2">
    <source>
        <dbReference type="EMBL" id="QES38556.1"/>
    </source>
</evidence>
<dbReference type="AlphaFoldDB" id="A0A5P2C753"/>
<organism evidence="2 3">
    <name type="scientific">Streptomyces venezuelae</name>
    <dbReference type="NCBI Taxonomy" id="54571"/>
    <lineage>
        <taxon>Bacteria</taxon>
        <taxon>Bacillati</taxon>
        <taxon>Actinomycetota</taxon>
        <taxon>Actinomycetes</taxon>
        <taxon>Kitasatosporales</taxon>
        <taxon>Streptomycetaceae</taxon>
        <taxon>Streptomyces</taxon>
    </lineage>
</organism>
<dbReference type="EMBL" id="CP029192">
    <property type="protein sequence ID" value="QES38556.1"/>
    <property type="molecule type" value="Genomic_DNA"/>
</dbReference>
<accession>A0A5P2C753</accession>
<sequence>MPGAAAVVRPGHLAQSVDQTGADAAFDSNPTRKVNSCQFTASFPVSWCTGSCRNSEREETPHRWKIPATNSGTDAAELKKQLAD</sequence>
<proteinExistence type="predicted"/>
<feature type="region of interest" description="Disordered" evidence="1">
    <location>
        <begin position="50"/>
        <end position="84"/>
    </location>
</feature>